<name>A0A7C2IQ06_9THEO</name>
<sequence length="328" mass="36893">MRLSNRVLAGAFLLSALATLLFYFFREHAPEHPVLLITTPAPQVELLPVYFGIALGYFDAAGLDLRVVYAGSREASRQKQPALNACYLEDVLYTQIFSQEKRVVVTILTEREGAVLLGRRPEAFSWEKTRQKSIIADEPTNATTVILEEILRKNKIYPHRETTLIQNIPEDLRIPAFLAGTGDYLVAPEPAATLLTQKRQAFVVAPLTLGFPLPRAVLAAPEEEARKNRAAITALNRVLANTRNDLYTRPAKELAWAVGPYFPHLSLSTLEKVIARGQKEQVWSRTGKTDPVYFSRLQEMLKRAGELPRPVACEEVFWGQKLKARMQN</sequence>
<accession>A0A7C2IQ06</accession>
<reference evidence="2" key="1">
    <citation type="journal article" date="2020" name="mSystems">
        <title>Genome- and Community-Level Interaction Insights into Carbon Utilization and Element Cycling Functions of Hydrothermarchaeota in Hydrothermal Sediment.</title>
        <authorList>
            <person name="Zhou Z."/>
            <person name="Liu Y."/>
            <person name="Xu W."/>
            <person name="Pan J."/>
            <person name="Luo Z.H."/>
            <person name="Li M."/>
        </authorList>
    </citation>
    <scope>NUCLEOTIDE SEQUENCE [LARGE SCALE GENOMIC DNA]</scope>
    <source>
        <strain evidence="2">SpSt-300</strain>
    </source>
</reference>
<keyword evidence="1" id="KW-0472">Membrane</keyword>
<keyword evidence="1" id="KW-0812">Transmembrane</keyword>
<dbReference type="EMBL" id="DSMU01000048">
    <property type="protein sequence ID" value="HEL65199.1"/>
    <property type="molecule type" value="Genomic_DNA"/>
</dbReference>
<evidence type="ECO:0000313" key="2">
    <source>
        <dbReference type="EMBL" id="HEL65199.1"/>
    </source>
</evidence>
<dbReference type="Gene3D" id="3.40.190.10">
    <property type="entry name" value="Periplasmic binding protein-like II"/>
    <property type="match status" value="2"/>
</dbReference>
<proteinExistence type="predicted"/>
<evidence type="ECO:0000256" key="1">
    <source>
        <dbReference type="SAM" id="Phobius"/>
    </source>
</evidence>
<protein>
    <submittedName>
        <fullName evidence="2">ABC transporter substrate-binding protein</fullName>
    </submittedName>
</protein>
<gene>
    <name evidence="2" type="ORF">ENQ34_00745</name>
</gene>
<keyword evidence="1" id="KW-1133">Transmembrane helix</keyword>
<dbReference type="SUPFAM" id="SSF53850">
    <property type="entry name" value="Periplasmic binding protein-like II"/>
    <property type="match status" value="1"/>
</dbReference>
<organism evidence="2">
    <name type="scientific">Ammonifex degensii</name>
    <dbReference type="NCBI Taxonomy" id="42838"/>
    <lineage>
        <taxon>Bacteria</taxon>
        <taxon>Bacillati</taxon>
        <taxon>Bacillota</taxon>
        <taxon>Clostridia</taxon>
        <taxon>Thermoanaerobacterales</taxon>
        <taxon>Thermoanaerobacteraceae</taxon>
        <taxon>Ammonifex</taxon>
    </lineage>
</organism>
<dbReference type="AlphaFoldDB" id="A0A7C2IQ06"/>
<feature type="transmembrane region" description="Helical" evidence="1">
    <location>
        <begin position="7"/>
        <end position="26"/>
    </location>
</feature>
<comment type="caution">
    <text evidence="2">The sequence shown here is derived from an EMBL/GenBank/DDBJ whole genome shotgun (WGS) entry which is preliminary data.</text>
</comment>